<dbReference type="Pfam" id="PF01722">
    <property type="entry name" value="BolA"/>
    <property type="match status" value="1"/>
</dbReference>
<organism evidence="2 3">
    <name type="scientific">Novosphingobium panipatense</name>
    <dbReference type="NCBI Taxonomy" id="428991"/>
    <lineage>
        <taxon>Bacteria</taxon>
        <taxon>Pseudomonadati</taxon>
        <taxon>Pseudomonadota</taxon>
        <taxon>Alphaproteobacteria</taxon>
        <taxon>Sphingomonadales</taxon>
        <taxon>Sphingomonadaceae</taxon>
        <taxon>Novosphingobium</taxon>
    </lineage>
</organism>
<keyword evidence="3" id="KW-1185">Reference proteome</keyword>
<dbReference type="SUPFAM" id="SSF82657">
    <property type="entry name" value="BolA-like"/>
    <property type="match status" value="1"/>
</dbReference>
<reference evidence="2 3" key="1">
    <citation type="submission" date="2017-05" db="EMBL/GenBank/DDBJ databases">
        <authorList>
            <person name="Varghese N."/>
            <person name="Submissions S."/>
        </authorList>
    </citation>
    <scope>NUCLEOTIDE SEQUENCE [LARGE SCALE GENOMIC DNA]</scope>
    <source>
        <strain evidence="2 3">SM16</strain>
    </source>
</reference>
<evidence type="ECO:0000256" key="1">
    <source>
        <dbReference type="RuleBase" id="RU003860"/>
    </source>
</evidence>
<dbReference type="PIRSF" id="PIRSF003113">
    <property type="entry name" value="BolA"/>
    <property type="match status" value="1"/>
</dbReference>
<evidence type="ECO:0000313" key="2">
    <source>
        <dbReference type="EMBL" id="SMP56768.1"/>
    </source>
</evidence>
<dbReference type="PANTHER" id="PTHR46230:SF7">
    <property type="entry name" value="BOLA-LIKE PROTEIN 1"/>
    <property type="match status" value="1"/>
</dbReference>
<dbReference type="InterPro" id="IPR036065">
    <property type="entry name" value="BolA-like_sf"/>
</dbReference>
<evidence type="ECO:0000313" key="3">
    <source>
        <dbReference type="Proteomes" id="UP001157910"/>
    </source>
</evidence>
<accession>A0ABY1Q600</accession>
<name>A0ABY1Q600_9SPHN</name>
<sequence length="79" mass="8150">MLTAAFAPTALDVVNDSASHRGHAGDDGSGESHFTIIIESAQFAGTSRLQRQRLVNAALGDIPGNRVHAVAIRASAPGE</sequence>
<dbReference type="Gene3D" id="3.30.300.90">
    <property type="entry name" value="BolA-like"/>
    <property type="match status" value="1"/>
</dbReference>
<protein>
    <submittedName>
        <fullName evidence="2">BolA protein</fullName>
    </submittedName>
</protein>
<dbReference type="InterPro" id="IPR002634">
    <property type="entry name" value="BolA"/>
</dbReference>
<dbReference type="Proteomes" id="UP001157910">
    <property type="component" value="Unassembled WGS sequence"/>
</dbReference>
<comment type="caution">
    <text evidence="2">The sequence shown here is derived from an EMBL/GenBank/DDBJ whole genome shotgun (WGS) entry which is preliminary data.</text>
</comment>
<gene>
    <name evidence="2" type="ORF">SAMN06296065_102184</name>
</gene>
<comment type="similarity">
    <text evidence="1">Belongs to the BolA/IbaG family.</text>
</comment>
<dbReference type="EMBL" id="FXUI01000002">
    <property type="protein sequence ID" value="SMP56768.1"/>
    <property type="molecule type" value="Genomic_DNA"/>
</dbReference>
<proteinExistence type="inferred from homology"/>
<dbReference type="PANTHER" id="PTHR46230">
    <property type="match status" value="1"/>
</dbReference>